<protein>
    <recommendedName>
        <fullName evidence="4">DUF2306 domain-containing protein</fullName>
    </recommendedName>
</protein>
<proteinExistence type="predicted"/>
<dbReference type="Proteomes" id="UP000249016">
    <property type="component" value="Unassembled WGS sequence"/>
</dbReference>
<feature type="transmembrane region" description="Helical" evidence="1">
    <location>
        <begin position="154"/>
        <end position="172"/>
    </location>
</feature>
<feature type="transmembrane region" description="Helical" evidence="1">
    <location>
        <begin position="104"/>
        <end position="122"/>
    </location>
</feature>
<dbReference type="RefSeq" id="WP_111347720.1">
    <property type="nucleotide sequence ID" value="NZ_QLII01000001.1"/>
</dbReference>
<gene>
    <name evidence="2" type="ORF">HMF3257_29385</name>
</gene>
<comment type="caution">
    <text evidence="2">The sequence shown here is derived from an EMBL/GenBank/DDBJ whole genome shotgun (WGS) entry which is preliminary data.</text>
</comment>
<dbReference type="EMBL" id="QLII01000001">
    <property type="protein sequence ID" value="RAI77269.1"/>
    <property type="molecule type" value="Genomic_DNA"/>
</dbReference>
<evidence type="ECO:0000313" key="3">
    <source>
        <dbReference type="Proteomes" id="UP000249016"/>
    </source>
</evidence>
<name>A0A327NS40_9BACT</name>
<keyword evidence="1" id="KW-0812">Transmembrane</keyword>
<accession>A0A327NS40</accession>
<keyword evidence="1" id="KW-1133">Transmembrane helix</keyword>
<dbReference type="OrthoDB" id="822156at2"/>
<keyword evidence="1" id="KW-0472">Membrane</keyword>
<evidence type="ECO:0000313" key="2">
    <source>
        <dbReference type="EMBL" id="RAI77269.1"/>
    </source>
</evidence>
<dbReference type="AlphaFoldDB" id="A0A327NS40"/>
<feature type="transmembrane region" description="Helical" evidence="1">
    <location>
        <begin position="7"/>
        <end position="28"/>
    </location>
</feature>
<sequence>MENAYRNIIYFFGAVLLLVFVAFFKTYFGLFPGFAGTATLIHVHVVTILLWFALLIIQPILIVQKKVGLHRLLGKFSYGLMPFLVILLVIVLKSGQLHEKHLGIFAGNILDISLLVLFYGLAITYRHKVAYHARFMILTVLPFLGPALGRLPQIPLPPGVAHLLIIGGLLLYERFHRKIYKPYVISLLVFLGLFIPLLCLYLFGQSTLNSLWEACFG</sequence>
<organism evidence="2 3">
    <name type="scientific">Spirosoma telluris</name>
    <dbReference type="NCBI Taxonomy" id="2183553"/>
    <lineage>
        <taxon>Bacteria</taxon>
        <taxon>Pseudomonadati</taxon>
        <taxon>Bacteroidota</taxon>
        <taxon>Cytophagia</taxon>
        <taxon>Cytophagales</taxon>
        <taxon>Cytophagaceae</taxon>
        <taxon>Spirosoma</taxon>
    </lineage>
</organism>
<feature type="transmembrane region" description="Helical" evidence="1">
    <location>
        <begin position="40"/>
        <end position="63"/>
    </location>
</feature>
<evidence type="ECO:0008006" key="4">
    <source>
        <dbReference type="Google" id="ProtNLM"/>
    </source>
</evidence>
<evidence type="ECO:0000256" key="1">
    <source>
        <dbReference type="SAM" id="Phobius"/>
    </source>
</evidence>
<feature type="transmembrane region" description="Helical" evidence="1">
    <location>
        <begin position="129"/>
        <end position="148"/>
    </location>
</feature>
<keyword evidence="3" id="KW-1185">Reference proteome</keyword>
<feature type="transmembrane region" description="Helical" evidence="1">
    <location>
        <begin position="184"/>
        <end position="203"/>
    </location>
</feature>
<reference evidence="2 3" key="1">
    <citation type="submission" date="2018-06" db="EMBL/GenBank/DDBJ databases">
        <title>Spirosoma sp. HMF3257 Genome sequencing and assembly.</title>
        <authorList>
            <person name="Kang H."/>
            <person name="Cha I."/>
            <person name="Kim H."/>
            <person name="Kang J."/>
            <person name="Joh K."/>
        </authorList>
    </citation>
    <scope>NUCLEOTIDE SEQUENCE [LARGE SCALE GENOMIC DNA]</scope>
    <source>
        <strain evidence="2 3">HMF3257</strain>
    </source>
</reference>
<feature type="transmembrane region" description="Helical" evidence="1">
    <location>
        <begin position="75"/>
        <end position="92"/>
    </location>
</feature>